<feature type="compositionally biased region" description="Basic residues" evidence="1">
    <location>
        <begin position="54"/>
        <end position="64"/>
    </location>
</feature>
<evidence type="ECO:0000256" key="1">
    <source>
        <dbReference type="SAM" id="MobiDB-lite"/>
    </source>
</evidence>
<comment type="caution">
    <text evidence="2">The sequence shown here is derived from an EMBL/GenBank/DDBJ whole genome shotgun (WGS) entry which is preliminary data.</text>
</comment>
<feature type="region of interest" description="Disordered" evidence="1">
    <location>
        <begin position="32"/>
        <end position="64"/>
    </location>
</feature>
<name>A0ABV3ZLT0_9BACT</name>
<dbReference type="EMBL" id="JAULBC010000007">
    <property type="protein sequence ID" value="MEX6690059.1"/>
    <property type="molecule type" value="Genomic_DNA"/>
</dbReference>
<feature type="compositionally biased region" description="Basic and acidic residues" evidence="1">
    <location>
        <begin position="91"/>
        <end position="107"/>
    </location>
</feature>
<dbReference type="Proteomes" id="UP001560573">
    <property type="component" value="Unassembled WGS sequence"/>
</dbReference>
<feature type="region of interest" description="Disordered" evidence="1">
    <location>
        <begin position="85"/>
        <end position="132"/>
    </location>
</feature>
<evidence type="ECO:0000313" key="3">
    <source>
        <dbReference type="Proteomes" id="UP001560573"/>
    </source>
</evidence>
<feature type="compositionally biased region" description="Basic and acidic residues" evidence="1">
    <location>
        <begin position="37"/>
        <end position="53"/>
    </location>
</feature>
<keyword evidence="3" id="KW-1185">Reference proteome</keyword>
<dbReference type="RefSeq" id="WP_369331467.1">
    <property type="nucleotide sequence ID" value="NZ_JAULBC010000007.1"/>
</dbReference>
<sequence length="132" mass="15217">AKGAKERRRKEKLWSTYAISQIIIFFPVNTAKRKNSRREEKADSSKLTADSRFHAKGAKERRRKEKLWSTYAISQIIIFFPVNTAKPKKSRREEKADSSKLTADSRFHAKGAKGRRRKEKLSSAYSIAKSSL</sequence>
<gene>
    <name evidence="2" type="ORF">QTN47_21300</name>
</gene>
<feature type="compositionally biased region" description="Polar residues" evidence="1">
    <location>
        <begin position="123"/>
        <end position="132"/>
    </location>
</feature>
<evidence type="ECO:0000313" key="2">
    <source>
        <dbReference type="EMBL" id="MEX6690059.1"/>
    </source>
</evidence>
<feature type="non-terminal residue" evidence="2">
    <location>
        <position position="1"/>
    </location>
</feature>
<reference evidence="2 3" key="1">
    <citation type="submission" date="2023-07" db="EMBL/GenBank/DDBJ databases">
        <authorList>
            <person name="Lian W.-H."/>
        </authorList>
    </citation>
    <scope>NUCLEOTIDE SEQUENCE [LARGE SCALE GENOMIC DNA]</scope>
    <source>
        <strain evidence="2 3">SYSU DXS3180</strain>
    </source>
</reference>
<feature type="compositionally biased region" description="Basic residues" evidence="1">
    <location>
        <begin position="108"/>
        <end position="119"/>
    </location>
</feature>
<accession>A0ABV3ZLT0</accession>
<proteinExistence type="predicted"/>
<protein>
    <submittedName>
        <fullName evidence="2">Uncharacterized protein</fullName>
    </submittedName>
</protein>
<organism evidence="2 3">
    <name type="scientific">Danxiaibacter flavus</name>
    <dbReference type="NCBI Taxonomy" id="3049108"/>
    <lineage>
        <taxon>Bacteria</taxon>
        <taxon>Pseudomonadati</taxon>
        <taxon>Bacteroidota</taxon>
        <taxon>Chitinophagia</taxon>
        <taxon>Chitinophagales</taxon>
        <taxon>Chitinophagaceae</taxon>
        <taxon>Danxiaibacter</taxon>
    </lineage>
</organism>